<keyword evidence="3" id="KW-1185">Reference proteome</keyword>
<evidence type="ECO:0000313" key="2">
    <source>
        <dbReference type="EMBL" id="GAA0187566.1"/>
    </source>
</evidence>
<dbReference type="PANTHER" id="PTHR31286:SF165">
    <property type="entry name" value="DUF4283 DOMAIN-CONTAINING PROTEIN"/>
    <property type="match status" value="1"/>
</dbReference>
<dbReference type="EMBL" id="BAABME010014852">
    <property type="protein sequence ID" value="GAA0187566.1"/>
    <property type="molecule type" value="Genomic_DNA"/>
</dbReference>
<dbReference type="Proteomes" id="UP001454036">
    <property type="component" value="Unassembled WGS sequence"/>
</dbReference>
<proteinExistence type="predicted"/>
<reference evidence="2 3" key="1">
    <citation type="submission" date="2024-01" db="EMBL/GenBank/DDBJ databases">
        <title>The complete chloroplast genome sequence of Lithospermum erythrorhizon: insights into the phylogenetic relationship among Boraginaceae species and the maternal lineages of purple gromwells.</title>
        <authorList>
            <person name="Okada T."/>
            <person name="Watanabe K."/>
        </authorList>
    </citation>
    <scope>NUCLEOTIDE SEQUENCE [LARGE SCALE GENOMIC DNA]</scope>
</reference>
<dbReference type="AlphaFoldDB" id="A0AAV3S0M2"/>
<evidence type="ECO:0000256" key="1">
    <source>
        <dbReference type="SAM" id="MobiDB-lite"/>
    </source>
</evidence>
<name>A0AAV3S0M2_LITER</name>
<organism evidence="2 3">
    <name type="scientific">Lithospermum erythrorhizon</name>
    <name type="common">Purple gromwell</name>
    <name type="synonym">Lithospermum officinale var. erythrorhizon</name>
    <dbReference type="NCBI Taxonomy" id="34254"/>
    <lineage>
        <taxon>Eukaryota</taxon>
        <taxon>Viridiplantae</taxon>
        <taxon>Streptophyta</taxon>
        <taxon>Embryophyta</taxon>
        <taxon>Tracheophyta</taxon>
        <taxon>Spermatophyta</taxon>
        <taxon>Magnoliopsida</taxon>
        <taxon>eudicotyledons</taxon>
        <taxon>Gunneridae</taxon>
        <taxon>Pentapetalae</taxon>
        <taxon>asterids</taxon>
        <taxon>lamiids</taxon>
        <taxon>Boraginales</taxon>
        <taxon>Boraginaceae</taxon>
        <taxon>Boraginoideae</taxon>
        <taxon>Lithospermeae</taxon>
        <taxon>Lithospermum</taxon>
    </lineage>
</organism>
<protein>
    <submittedName>
        <fullName evidence="2">Uncharacterized protein</fullName>
    </submittedName>
</protein>
<feature type="region of interest" description="Disordered" evidence="1">
    <location>
        <begin position="167"/>
        <end position="194"/>
    </location>
</feature>
<sequence>MEEKTPLLNNLKFVLVCKFSHGRPQFSTIKQFFAGLKLQENLLSLYLFDTLSLLSIANAIGTPLRVHPLNVSRVKLNSALICVELDVNKPFMNSIFICFEDNHSDGLLDGFWVVVYYDVVPSFCSSCFHLGHRVEVYKKMTSVSSAVHVQFGQRQGKAKSVDEVFDVAPQPSQPSHPTTSSLRSHDKQGRKVKHSQVWTEKRGFSAHCSLQQNTSTTASNSGPKFEGSLQGVVATLNEFATTFDSADMSCLGPNTVLEQFVSAEMVQSEGQSVVTSTACVNVEGHDQVAATHMKQHGQLFQDQYIRTKTSLELEDYNLVAKDVAPALEAAQPCINEVQSEQPIIQLVEQIGVVQNGLQVGVSSETSEGHHLLQSNVTDPIGDQLGQQIEIIGGQETRTVVSKIGTNYGRERLEQTKQIE</sequence>
<dbReference type="InterPro" id="IPR040256">
    <property type="entry name" value="At4g02000-like"/>
</dbReference>
<feature type="compositionally biased region" description="Low complexity" evidence="1">
    <location>
        <begin position="169"/>
        <end position="181"/>
    </location>
</feature>
<comment type="caution">
    <text evidence="2">The sequence shown here is derived from an EMBL/GenBank/DDBJ whole genome shotgun (WGS) entry which is preliminary data.</text>
</comment>
<accession>A0AAV3S0M2</accession>
<gene>
    <name evidence="2" type="ORF">LIER_34854</name>
</gene>
<evidence type="ECO:0000313" key="3">
    <source>
        <dbReference type="Proteomes" id="UP001454036"/>
    </source>
</evidence>
<dbReference type="PANTHER" id="PTHR31286">
    <property type="entry name" value="GLYCINE-RICH CELL WALL STRUCTURAL PROTEIN 1.8-LIKE"/>
    <property type="match status" value="1"/>
</dbReference>